<proteinExistence type="predicted"/>
<feature type="transmembrane region" description="Helical" evidence="2">
    <location>
        <begin position="428"/>
        <end position="452"/>
    </location>
</feature>
<feature type="transmembrane region" description="Helical" evidence="2">
    <location>
        <begin position="464"/>
        <end position="482"/>
    </location>
</feature>
<evidence type="ECO:0000256" key="2">
    <source>
        <dbReference type="SAM" id="Phobius"/>
    </source>
</evidence>
<feature type="compositionally biased region" description="Polar residues" evidence="1">
    <location>
        <begin position="522"/>
        <end position="534"/>
    </location>
</feature>
<feature type="transmembrane region" description="Helical" evidence="2">
    <location>
        <begin position="210"/>
        <end position="226"/>
    </location>
</feature>
<gene>
    <name evidence="3" type="ORF">MuYL_4827</name>
</gene>
<name>A0A223P3V0_9SPHI</name>
<evidence type="ECO:0000313" key="3">
    <source>
        <dbReference type="EMBL" id="ASU36710.1"/>
    </source>
</evidence>
<sequence length="543" mass="60537">MLYNKQYIQSLGLVRKTLVTIAICAFVGQMLLDISLENILSNLLALGAFVTACLVVFSYRNVSVGSALSATVVFLMISANSLAPMIGTLLEGNPITETLTVPVTVFTHRLTFAVCLLFAHYLAASSSSLAIRVAISQISRRLKIKVLIPPESLWVVGAIGLFAILLKFFHPPVVVSKILDGFAYLMPAPFLLMLPPYYSKARIKKEKVRLILYYLLQVVFSLVYNTRMAMVLPIGIVASGWLLTLLTGQTIVNQKTIQTGIIRGIVGLFLIGQFADFSTAILIERAQRDNRSGMEQLSATFNRFLDKKALANYHDEQLELLKGVLAEQEWQENYVRNPFLARFIQVKFDDNCLYRIASFSQTELDILREVTIQKVMIQLPQPVLDLFAIDIDKKYISSFSIGDEIDALSSGAEGGFKTGSIPSHAFALFYWAYPVVLVVLYYLIFSVYHGFFSPFKVRSMKGRQIPTLALLLGFTIYTNISLDGVDVLVGTLLRGIIQVILIYAIALWIIKQLKFPVNTKISKTKSQPDTSSQPDVELDPLLT</sequence>
<feature type="transmembrane region" description="Helical" evidence="2">
    <location>
        <begin position="232"/>
        <end position="252"/>
    </location>
</feature>
<dbReference type="KEGG" id="muc:MuYL_4827"/>
<keyword evidence="4" id="KW-1185">Reference proteome</keyword>
<evidence type="ECO:0000256" key="1">
    <source>
        <dbReference type="SAM" id="MobiDB-lite"/>
    </source>
</evidence>
<feature type="transmembrane region" description="Helical" evidence="2">
    <location>
        <begin position="38"/>
        <end position="59"/>
    </location>
</feature>
<feature type="transmembrane region" description="Helical" evidence="2">
    <location>
        <begin position="12"/>
        <end position="32"/>
    </location>
</feature>
<keyword evidence="2" id="KW-0812">Transmembrane</keyword>
<feature type="transmembrane region" description="Helical" evidence="2">
    <location>
        <begin position="264"/>
        <end position="283"/>
    </location>
</feature>
<feature type="transmembrane region" description="Helical" evidence="2">
    <location>
        <begin position="71"/>
        <end position="90"/>
    </location>
</feature>
<feature type="transmembrane region" description="Helical" evidence="2">
    <location>
        <begin position="110"/>
        <end position="131"/>
    </location>
</feature>
<feature type="transmembrane region" description="Helical" evidence="2">
    <location>
        <begin position="181"/>
        <end position="198"/>
    </location>
</feature>
<protein>
    <submittedName>
        <fullName evidence="3">Uncharacterized protein</fullName>
    </submittedName>
</protein>
<reference evidence="3 4" key="1">
    <citation type="submission" date="2017-08" db="EMBL/GenBank/DDBJ databases">
        <title>Complete genome sequence of Mucilaginibacter sp. strain BJC16-A31.</title>
        <authorList>
            <consortium name="Henan University of Science and Technology"/>
            <person name="You X."/>
        </authorList>
    </citation>
    <scope>NUCLEOTIDE SEQUENCE [LARGE SCALE GENOMIC DNA]</scope>
    <source>
        <strain evidence="3 4">BJC16-A31</strain>
    </source>
</reference>
<dbReference type="Proteomes" id="UP000215002">
    <property type="component" value="Chromosome"/>
</dbReference>
<feature type="transmembrane region" description="Helical" evidence="2">
    <location>
        <begin position="488"/>
        <end position="510"/>
    </location>
</feature>
<accession>A0A223P3V0</accession>
<organism evidence="3 4">
    <name type="scientific">Mucilaginibacter xinganensis</name>
    <dbReference type="NCBI Taxonomy" id="1234841"/>
    <lineage>
        <taxon>Bacteria</taxon>
        <taxon>Pseudomonadati</taxon>
        <taxon>Bacteroidota</taxon>
        <taxon>Sphingobacteriia</taxon>
        <taxon>Sphingobacteriales</taxon>
        <taxon>Sphingobacteriaceae</taxon>
        <taxon>Mucilaginibacter</taxon>
    </lineage>
</organism>
<keyword evidence="2" id="KW-1133">Transmembrane helix</keyword>
<evidence type="ECO:0000313" key="4">
    <source>
        <dbReference type="Proteomes" id="UP000215002"/>
    </source>
</evidence>
<keyword evidence="2" id="KW-0472">Membrane</keyword>
<dbReference type="AlphaFoldDB" id="A0A223P3V0"/>
<dbReference type="EMBL" id="CP022743">
    <property type="protein sequence ID" value="ASU36710.1"/>
    <property type="molecule type" value="Genomic_DNA"/>
</dbReference>
<feature type="region of interest" description="Disordered" evidence="1">
    <location>
        <begin position="522"/>
        <end position="543"/>
    </location>
</feature>
<feature type="transmembrane region" description="Helical" evidence="2">
    <location>
        <begin position="152"/>
        <end position="169"/>
    </location>
</feature>